<dbReference type="AlphaFoldDB" id="A0A2P2E8F1"/>
<dbReference type="Proteomes" id="UP000245086">
    <property type="component" value="Unassembled WGS sequence"/>
</dbReference>
<keyword evidence="3" id="KW-1185">Reference proteome</keyword>
<comment type="caution">
    <text evidence="2">The sequence shown here is derived from an EMBL/GenBank/DDBJ whole genome shotgun (WGS) entry which is preliminary data.</text>
</comment>
<dbReference type="RefSeq" id="WP_108984186.1">
    <property type="nucleotide sequence ID" value="NZ_BFBR01000002.1"/>
</dbReference>
<accession>A0A2P2E8F1</accession>
<dbReference type="PANTHER" id="PTHR43179">
    <property type="entry name" value="RHAMNOSYLTRANSFERASE WBBL"/>
    <property type="match status" value="1"/>
</dbReference>
<dbReference type="GO" id="GO:0102096">
    <property type="term" value="F:decaprenyl-N-acetyl-alpha-D-glucosaminyl-pyrophosphate:dTDP-alpha-L-rhamnose rhamnosyltransferase activity"/>
    <property type="evidence" value="ECO:0007669"/>
    <property type="project" value="UniProtKB-EC"/>
</dbReference>
<keyword evidence="2" id="KW-0328">Glycosyltransferase</keyword>
<reference evidence="2 3" key="1">
    <citation type="journal article" date="2018" name="Genome Announc.">
        <title>Draft Genome Sequence of "Candidatus Phycosocius bacilliformis," an Alphaproteobacterial Ectosymbiont of the Hydrocarbon-Producing Green Alga Botryococcus braunii.</title>
        <authorList>
            <person name="Tanabe Y."/>
            <person name="Yamaguchi H."/>
            <person name="Watanabe M.M."/>
        </authorList>
    </citation>
    <scope>NUCLEOTIDE SEQUENCE [LARGE SCALE GENOMIC DNA]</scope>
    <source>
        <strain evidence="2 3">BOTRYCO-2</strain>
    </source>
</reference>
<dbReference type="OrthoDB" id="9771846at2"/>
<organism evidence="2 3">
    <name type="scientific">Candidatus Phycosocius bacilliformis</name>
    <dbReference type="NCBI Taxonomy" id="1445552"/>
    <lineage>
        <taxon>Bacteria</taxon>
        <taxon>Pseudomonadati</taxon>
        <taxon>Pseudomonadota</taxon>
        <taxon>Alphaproteobacteria</taxon>
        <taxon>Caulobacterales</taxon>
        <taxon>Caulobacterales incertae sedis</taxon>
        <taxon>Candidatus Phycosocius</taxon>
    </lineage>
</organism>
<evidence type="ECO:0000259" key="1">
    <source>
        <dbReference type="Pfam" id="PF00535"/>
    </source>
</evidence>
<feature type="domain" description="Glycosyltransferase 2-like" evidence="1">
    <location>
        <begin position="9"/>
        <end position="165"/>
    </location>
</feature>
<evidence type="ECO:0000313" key="3">
    <source>
        <dbReference type="Proteomes" id="UP000245086"/>
    </source>
</evidence>
<dbReference type="Gene3D" id="3.90.550.10">
    <property type="entry name" value="Spore Coat Polysaccharide Biosynthesis Protein SpsA, Chain A"/>
    <property type="match status" value="1"/>
</dbReference>
<dbReference type="EC" id="2.4.1.289" evidence="2"/>
<dbReference type="InterPro" id="IPR029044">
    <property type="entry name" value="Nucleotide-diphossugar_trans"/>
</dbReference>
<proteinExistence type="predicted"/>
<dbReference type="Pfam" id="PF00535">
    <property type="entry name" value="Glycos_transf_2"/>
    <property type="match status" value="1"/>
</dbReference>
<dbReference type="SUPFAM" id="SSF53448">
    <property type="entry name" value="Nucleotide-diphospho-sugar transferases"/>
    <property type="match status" value="1"/>
</dbReference>
<sequence length="286" mass="30649">MASPADITAIIVTYNSQAVIQPCLAALKAEGVGRLVVDNASQDNTVSLAKQAGAVVVEAGANLGFGKANNLGVQQTTTDWVLFINPDAVVQPGSIARFIEAIGAYPEAGIFGPQILEADGRYFFQPRSFLATFLKSRVSGKIVPEGNCCVAALSGACMLMRRDLFLALGGFDPEIFLFYEDDDLCRKVADHGLPILYVHEAVVSHLRGQSSTANLKSMFLMRACQAWSRAYVAQKYGLPHHALPGLLVNGAKYLVAALSFNAKRRARYGGSFVGTLRALLGQPTPR</sequence>
<name>A0A2P2E8F1_9PROT</name>
<dbReference type="EMBL" id="BFBR01000002">
    <property type="protein sequence ID" value="GBF57335.1"/>
    <property type="molecule type" value="Genomic_DNA"/>
</dbReference>
<dbReference type="InterPro" id="IPR001173">
    <property type="entry name" value="Glyco_trans_2-like"/>
</dbReference>
<gene>
    <name evidence="2" type="primary">wbbL_3</name>
    <name evidence="2" type="ORF">PbB2_01000</name>
</gene>
<evidence type="ECO:0000313" key="2">
    <source>
        <dbReference type="EMBL" id="GBF57335.1"/>
    </source>
</evidence>
<keyword evidence="2" id="KW-0808">Transferase</keyword>
<protein>
    <submittedName>
        <fullName evidence="2">N-acetylglucosaminyl-diphospho-decaprenol L-rhamnosyltransferase</fullName>
        <ecNumber evidence="2">2.4.1.289</ecNumber>
    </submittedName>
</protein>
<dbReference type="CDD" id="cd04186">
    <property type="entry name" value="GT_2_like_c"/>
    <property type="match status" value="1"/>
</dbReference>
<dbReference type="PANTHER" id="PTHR43179:SF7">
    <property type="entry name" value="RHAMNOSYLTRANSFERASE WBBL"/>
    <property type="match status" value="1"/>
</dbReference>